<organism evidence="1">
    <name type="scientific">Timema monikensis</name>
    <dbReference type="NCBI Taxonomy" id="170555"/>
    <lineage>
        <taxon>Eukaryota</taxon>
        <taxon>Metazoa</taxon>
        <taxon>Ecdysozoa</taxon>
        <taxon>Arthropoda</taxon>
        <taxon>Hexapoda</taxon>
        <taxon>Insecta</taxon>
        <taxon>Pterygota</taxon>
        <taxon>Neoptera</taxon>
        <taxon>Polyneoptera</taxon>
        <taxon>Phasmatodea</taxon>
        <taxon>Timematodea</taxon>
        <taxon>Timematoidea</taxon>
        <taxon>Timematidae</taxon>
        <taxon>Timema</taxon>
    </lineage>
</organism>
<protein>
    <submittedName>
        <fullName evidence="1">Uncharacterized protein</fullName>
    </submittedName>
</protein>
<dbReference type="EMBL" id="OB792693">
    <property type="protein sequence ID" value="CAD7423618.1"/>
    <property type="molecule type" value="Genomic_DNA"/>
</dbReference>
<reference evidence="1" key="1">
    <citation type="submission" date="2020-11" db="EMBL/GenBank/DDBJ databases">
        <authorList>
            <person name="Tran Van P."/>
        </authorList>
    </citation>
    <scope>NUCLEOTIDE SEQUENCE</scope>
</reference>
<sequence length="107" mass="11482">MFISWPQESGNFPPKVQSGNDLLTMSESPILFFFTGHFLLWSVDIPGVLDSFSSASHLFPSEQGSSSKEQLPTSHPLYVPSLLAGIPGVPGSSTIFITGIPETPFLG</sequence>
<gene>
    <name evidence="1" type="ORF">TMSB3V08_LOCUS600</name>
</gene>
<name>A0A7R9DZT7_9NEOP</name>
<dbReference type="AlphaFoldDB" id="A0A7R9DZT7"/>
<proteinExistence type="predicted"/>
<evidence type="ECO:0000313" key="1">
    <source>
        <dbReference type="EMBL" id="CAD7423618.1"/>
    </source>
</evidence>
<accession>A0A7R9DZT7</accession>